<gene>
    <name evidence="14" type="primary">CDHR1</name>
</gene>
<reference evidence="14 15" key="1">
    <citation type="submission" date="2020-10" db="EMBL/GenBank/DDBJ databases">
        <title>Pygocentrus nattereri (red-bellied piranha) genome, fPygNat1, primary haplotype.</title>
        <authorList>
            <person name="Myers G."/>
            <person name="Meyer A."/>
            <person name="Karagic N."/>
            <person name="Pippel M."/>
            <person name="Winkler S."/>
            <person name="Tracey A."/>
            <person name="Wood J."/>
            <person name="Formenti G."/>
            <person name="Howe K."/>
            <person name="Fedrigo O."/>
            <person name="Jarvis E.D."/>
        </authorList>
    </citation>
    <scope>NUCLEOTIDE SEQUENCE [LARGE SCALE GENOMIC DNA]</scope>
</reference>
<evidence type="ECO:0000256" key="10">
    <source>
        <dbReference type="PROSITE-ProRule" id="PRU00043"/>
    </source>
</evidence>
<feature type="domain" description="Cadherin" evidence="13">
    <location>
        <begin position="182"/>
        <end position="288"/>
    </location>
</feature>
<keyword evidence="3" id="KW-0677">Repeat</keyword>
<dbReference type="PROSITE" id="PS50268">
    <property type="entry name" value="CADHERIN_2"/>
    <property type="match status" value="5"/>
</dbReference>
<sequence>EGRGDLYLLPGQSDFAPYFYDNGPSSTSGNMALFSIAEDTPVGESQVYTLNGTDPEGDSVRYGLTFEKGSKEYFRVEPKSGRVTLISELDREVEDEIAVLVSITDGRNKTTPNTKFTIDGHSGVLRIKPGEYLDYETSKTHFVTVVAKDGGGKYNGKHQVMTSSATITINVLDAQDSPPTFVGTPYFGYVYEVSVPGSEIFTVFAKDGDQGNPNPIQYSIFNGSDGSFSINSSSGCITLTTYPIQLKNELYELQVKASEVGPENQLLDYTITMVTIRVVDLNNHPPTFYGENGPQNRFELTMYEHPPEGEILRGLKITVNDSDQGANAKFRLRLVGPGRVLRVVPQTVLNEAQVTIIVENSTAIDYEKYTFLSFKLLAVEIDTPERFSATADIIIHLLDTNDNTPKFSTDFYIARIPENSPGGSNVVSVTATDLDSGLWGDVKYSIYGSGADLFLIHPTSGIIYTQPWATLDAEVKSKYNFYVKAEDTEGKYSLAEVFVTVLDLNDHPPEFDENFLEKTMIIGAPVKVEAVDDDAEEPNNVIEYSIMKADPENVFDINTSTGEIKLKPFIKSMEIVQNITRQKDCKWSVVVQARDGGSPSFTTTAVVKIDITENPLSGPMAAFLMQSRDNPLKALGMVAGVISVMVMVTVLISTAMYMRNTKSNRIAPARRIIRRKRREQQQWNFKTPFGQPDSPDKVVADDVESNTANRNKNNNSSWPKPPPPTAPVLPPPPLANLRVTERQRSAVPTISGSLTSRSCSRTSSQKSLTSKDTEDRPSQSKEGNVSSALVSELKKKLEQKIIEANQGYYYY</sequence>
<proteinExistence type="predicted"/>
<dbReference type="GeneTree" id="ENSGT00940000155509"/>
<dbReference type="InterPro" id="IPR002126">
    <property type="entry name" value="Cadherin-like_dom"/>
</dbReference>
<evidence type="ECO:0000256" key="3">
    <source>
        <dbReference type="ARBA" id="ARBA00022737"/>
    </source>
</evidence>
<evidence type="ECO:0000256" key="5">
    <source>
        <dbReference type="ARBA" id="ARBA00022989"/>
    </source>
</evidence>
<dbReference type="CDD" id="cd11304">
    <property type="entry name" value="Cadherin_repeat"/>
    <property type="match status" value="4"/>
</dbReference>
<feature type="compositionally biased region" description="Polar residues" evidence="11">
    <location>
        <begin position="780"/>
        <end position="789"/>
    </location>
</feature>
<dbReference type="PANTHER" id="PTHR24026">
    <property type="entry name" value="FAT ATYPICAL CADHERIN-RELATED"/>
    <property type="match status" value="1"/>
</dbReference>
<dbReference type="Pfam" id="PF00028">
    <property type="entry name" value="Cadherin"/>
    <property type="match status" value="3"/>
</dbReference>
<organism evidence="14 15">
    <name type="scientific">Pygocentrus nattereri</name>
    <name type="common">Red-bellied piranha</name>
    <dbReference type="NCBI Taxonomy" id="42514"/>
    <lineage>
        <taxon>Eukaryota</taxon>
        <taxon>Metazoa</taxon>
        <taxon>Chordata</taxon>
        <taxon>Craniata</taxon>
        <taxon>Vertebrata</taxon>
        <taxon>Euteleostomi</taxon>
        <taxon>Actinopterygii</taxon>
        <taxon>Neopterygii</taxon>
        <taxon>Teleostei</taxon>
        <taxon>Ostariophysi</taxon>
        <taxon>Characiformes</taxon>
        <taxon>Characoidei</taxon>
        <taxon>Pygocentrus</taxon>
    </lineage>
</organism>
<name>A0AAR2KAN7_PYGNA</name>
<keyword evidence="6 12" id="KW-0472">Membrane</keyword>
<feature type="transmembrane region" description="Helical" evidence="12">
    <location>
        <begin position="634"/>
        <end position="657"/>
    </location>
</feature>
<dbReference type="InterPro" id="IPR020894">
    <property type="entry name" value="Cadherin_CS"/>
</dbReference>
<feature type="compositionally biased region" description="Basic and acidic residues" evidence="11">
    <location>
        <begin position="769"/>
        <end position="779"/>
    </location>
</feature>
<evidence type="ECO:0000256" key="12">
    <source>
        <dbReference type="SAM" id="Phobius"/>
    </source>
</evidence>
<dbReference type="PROSITE" id="PS00232">
    <property type="entry name" value="CADHERIN_1"/>
    <property type="match status" value="2"/>
</dbReference>
<keyword evidence="4 10" id="KW-0106">Calcium</keyword>
<dbReference type="InterPro" id="IPR015919">
    <property type="entry name" value="Cadherin-like_sf"/>
</dbReference>
<feature type="domain" description="Cadherin" evidence="13">
    <location>
        <begin position="408"/>
        <end position="511"/>
    </location>
</feature>
<dbReference type="Gene3D" id="2.60.40.60">
    <property type="entry name" value="Cadherins"/>
    <property type="match status" value="6"/>
</dbReference>
<evidence type="ECO:0000313" key="14">
    <source>
        <dbReference type="Ensembl" id="ENSPNAP00000061388.1"/>
    </source>
</evidence>
<dbReference type="GO" id="GO:0005886">
    <property type="term" value="C:plasma membrane"/>
    <property type="evidence" value="ECO:0007669"/>
    <property type="project" value="InterPro"/>
</dbReference>
<keyword evidence="7" id="KW-0675">Receptor</keyword>
<dbReference type="FunFam" id="2.60.40.60:FF:000122">
    <property type="entry name" value="Cadherin-related family member 1"/>
    <property type="match status" value="1"/>
</dbReference>
<reference evidence="14" key="3">
    <citation type="submission" date="2025-09" db="UniProtKB">
        <authorList>
            <consortium name="Ensembl"/>
        </authorList>
    </citation>
    <scope>IDENTIFICATION</scope>
</reference>
<dbReference type="GO" id="GO:0007156">
    <property type="term" value="P:homophilic cell adhesion via plasma membrane adhesion molecules"/>
    <property type="evidence" value="ECO:0007669"/>
    <property type="project" value="InterPro"/>
</dbReference>
<dbReference type="PANTHER" id="PTHR24026:SF121">
    <property type="entry name" value="CADHERIN RELATED FAMILY MEMBER 1"/>
    <property type="match status" value="1"/>
</dbReference>
<feature type="domain" description="Cadherin" evidence="13">
    <location>
        <begin position="28"/>
        <end position="181"/>
    </location>
</feature>
<keyword evidence="15" id="KW-1185">Reference proteome</keyword>
<reference evidence="14" key="2">
    <citation type="submission" date="2025-08" db="UniProtKB">
        <authorList>
            <consortium name="Ensembl"/>
        </authorList>
    </citation>
    <scope>IDENTIFICATION</scope>
</reference>
<dbReference type="FunFam" id="2.60.40.60:FF:000113">
    <property type="entry name" value="Cadherin-related family member 1"/>
    <property type="match status" value="1"/>
</dbReference>
<dbReference type="Ensembl" id="ENSPNAT00000073689.1">
    <property type="protein sequence ID" value="ENSPNAP00000061388.1"/>
    <property type="gene ID" value="ENSPNAG00000018899.2"/>
</dbReference>
<dbReference type="GO" id="GO:0005509">
    <property type="term" value="F:calcium ion binding"/>
    <property type="evidence" value="ECO:0007669"/>
    <property type="project" value="UniProtKB-UniRule"/>
</dbReference>
<protein>
    <recommendedName>
        <fullName evidence="8">Photoreceptor cadherin</fullName>
    </recommendedName>
    <alternativeName>
        <fullName evidence="9">Protocadherin-21</fullName>
    </alternativeName>
</protein>
<evidence type="ECO:0000256" key="4">
    <source>
        <dbReference type="ARBA" id="ARBA00022837"/>
    </source>
</evidence>
<dbReference type="GO" id="GO:0009653">
    <property type="term" value="P:anatomical structure morphogenesis"/>
    <property type="evidence" value="ECO:0007669"/>
    <property type="project" value="UniProtKB-ARBA"/>
</dbReference>
<dbReference type="PRINTS" id="PR00205">
    <property type="entry name" value="CADHERIN"/>
</dbReference>
<feature type="region of interest" description="Disordered" evidence="11">
    <location>
        <begin position="678"/>
        <end position="789"/>
    </location>
</feature>
<feature type="compositionally biased region" description="Low complexity" evidence="11">
    <location>
        <begin position="749"/>
        <end position="768"/>
    </location>
</feature>
<accession>A0AAR2KAN7</accession>
<evidence type="ECO:0000256" key="7">
    <source>
        <dbReference type="ARBA" id="ARBA00023170"/>
    </source>
</evidence>
<dbReference type="SUPFAM" id="SSF49313">
    <property type="entry name" value="Cadherin-like"/>
    <property type="match status" value="6"/>
</dbReference>
<feature type="compositionally biased region" description="Pro residues" evidence="11">
    <location>
        <begin position="719"/>
        <end position="734"/>
    </location>
</feature>
<feature type="domain" description="Cadherin" evidence="13">
    <location>
        <begin position="513"/>
        <end position="621"/>
    </location>
</feature>
<comment type="subcellular location">
    <subcellularLocation>
        <location evidence="1">Membrane</location>
    </subcellularLocation>
</comment>
<evidence type="ECO:0000256" key="1">
    <source>
        <dbReference type="ARBA" id="ARBA00004370"/>
    </source>
</evidence>
<evidence type="ECO:0000256" key="2">
    <source>
        <dbReference type="ARBA" id="ARBA00022692"/>
    </source>
</evidence>
<dbReference type="SMART" id="SM00112">
    <property type="entry name" value="CA"/>
    <property type="match status" value="5"/>
</dbReference>
<dbReference type="FunFam" id="2.60.40.60:FF:000126">
    <property type="entry name" value="Cadherin-related family member 1"/>
    <property type="match status" value="1"/>
</dbReference>
<evidence type="ECO:0000256" key="11">
    <source>
        <dbReference type="SAM" id="MobiDB-lite"/>
    </source>
</evidence>
<evidence type="ECO:0000256" key="8">
    <source>
        <dbReference type="ARBA" id="ARBA00044253"/>
    </source>
</evidence>
<dbReference type="FunFam" id="2.60.40.60:FF:000111">
    <property type="entry name" value="Cadherin-related family member 1"/>
    <property type="match status" value="1"/>
</dbReference>
<dbReference type="AlphaFoldDB" id="A0AAR2KAN7"/>
<dbReference type="Proteomes" id="UP001501920">
    <property type="component" value="Chromosome 13"/>
</dbReference>
<keyword evidence="2 12" id="KW-0812">Transmembrane</keyword>
<evidence type="ECO:0000313" key="15">
    <source>
        <dbReference type="Proteomes" id="UP001501920"/>
    </source>
</evidence>
<evidence type="ECO:0000256" key="6">
    <source>
        <dbReference type="ARBA" id="ARBA00023136"/>
    </source>
</evidence>
<feature type="domain" description="Cadherin" evidence="13">
    <location>
        <begin position="294"/>
        <end position="407"/>
    </location>
</feature>
<feature type="compositionally biased region" description="Low complexity" evidence="11">
    <location>
        <begin position="705"/>
        <end position="718"/>
    </location>
</feature>
<keyword evidence="5 12" id="KW-1133">Transmembrane helix</keyword>
<evidence type="ECO:0000259" key="13">
    <source>
        <dbReference type="PROSITE" id="PS50268"/>
    </source>
</evidence>
<evidence type="ECO:0000256" key="9">
    <source>
        <dbReference type="ARBA" id="ARBA00044335"/>
    </source>
</evidence>